<name>X1RYS8_9ZZZZ</name>
<protein>
    <recommendedName>
        <fullName evidence="3">30S ribosomal protein S6</fullName>
    </recommendedName>
</protein>
<comment type="caution">
    <text evidence="2">The sequence shown here is derived from an EMBL/GenBank/DDBJ whole genome shotgun (WGS) entry which is preliminary data.</text>
</comment>
<proteinExistence type="predicted"/>
<reference evidence="2" key="1">
    <citation type="journal article" date="2014" name="Front. Microbiol.">
        <title>High frequency of phylogenetically diverse reductive dehalogenase-homologous genes in deep subseafloor sedimentary metagenomes.</title>
        <authorList>
            <person name="Kawai M."/>
            <person name="Futagami T."/>
            <person name="Toyoda A."/>
            <person name="Takaki Y."/>
            <person name="Nishi S."/>
            <person name="Hori S."/>
            <person name="Arai W."/>
            <person name="Tsubouchi T."/>
            <person name="Morono Y."/>
            <person name="Uchiyama I."/>
            <person name="Ito T."/>
            <person name="Fujiyama A."/>
            <person name="Inagaki F."/>
            <person name="Takami H."/>
        </authorList>
    </citation>
    <scope>NUCLEOTIDE SEQUENCE</scope>
    <source>
        <strain evidence="2">Expedition CK06-06</strain>
    </source>
</reference>
<feature type="non-terminal residue" evidence="2">
    <location>
        <position position="1"/>
    </location>
</feature>
<sequence>VVTELERNMKFDDKVLKYMSVKKAERANLEEIEKETTSVSKDEEAEEITPAETVEAPDIDTEDDTVSGETQEESSEEKEQEK</sequence>
<organism evidence="2">
    <name type="scientific">marine sediment metagenome</name>
    <dbReference type="NCBI Taxonomy" id="412755"/>
    <lineage>
        <taxon>unclassified sequences</taxon>
        <taxon>metagenomes</taxon>
        <taxon>ecological metagenomes</taxon>
    </lineage>
</organism>
<feature type="compositionally biased region" description="Basic and acidic residues" evidence="1">
    <location>
        <begin position="31"/>
        <end position="42"/>
    </location>
</feature>
<evidence type="ECO:0000256" key="1">
    <source>
        <dbReference type="SAM" id="MobiDB-lite"/>
    </source>
</evidence>
<gene>
    <name evidence="2" type="ORF">S12H4_19779</name>
</gene>
<accession>X1RYS8</accession>
<dbReference type="AlphaFoldDB" id="X1RYS8"/>
<feature type="compositionally biased region" description="Acidic residues" evidence="1">
    <location>
        <begin position="43"/>
        <end position="76"/>
    </location>
</feature>
<evidence type="ECO:0000313" key="2">
    <source>
        <dbReference type="EMBL" id="GAI85932.1"/>
    </source>
</evidence>
<feature type="region of interest" description="Disordered" evidence="1">
    <location>
        <begin position="31"/>
        <end position="82"/>
    </location>
</feature>
<dbReference type="EMBL" id="BARW01009943">
    <property type="protein sequence ID" value="GAI85932.1"/>
    <property type="molecule type" value="Genomic_DNA"/>
</dbReference>
<evidence type="ECO:0008006" key="3">
    <source>
        <dbReference type="Google" id="ProtNLM"/>
    </source>
</evidence>